<dbReference type="Proteomes" id="UP001163603">
    <property type="component" value="Chromosome 2"/>
</dbReference>
<evidence type="ECO:0000313" key="1">
    <source>
        <dbReference type="EMBL" id="KAJ0048979.1"/>
    </source>
</evidence>
<dbReference type="EMBL" id="CM047737">
    <property type="protein sequence ID" value="KAJ0048979.1"/>
    <property type="molecule type" value="Genomic_DNA"/>
</dbReference>
<sequence>MAYKMRTRKQTMIYLNHSSSSEDEVYDSTYSDPDYTRTRPQRRSRNNNVSSSSSSTPLQIADRNVQMEETAPETGSSSRSNNGGAVKRRRRRPPKNNSNNNGEQGRRSRRPSNRLQARPPRRRRSSNLHQRPSTSNTSRDVLPRQRTILSWLIDKEIIQENEQVWYMDKSRHAALQEGKITRAGVLCRCCYKVITVHEFEDHAERSTLKRPYDNIYLVRLQSYLLSYLVKALQREDEVSRREFNLIQPQTIASDQNDDACMICADGGDLICCERCPSTFHPNCLDLEVRLIDQYSTPPGTRLPNIPQGDWLCPHCVCKFCGAGSSSSLTLTACVLCEMQYHGECVLEIKGIDLNRPSVFCSSICGEIYMKLQEMVGVRKELDNGYSWTLLRRMQALTYASGNELHKMVECNCKIAVAWTVMDEIFMPTIDRFTTINVVQSVIYNRGSNLMRLNFKRFFTAILEHNDEIISIATLRVNGNKLAEMPFVGTREKYRGKGMVQKLLTALESALCFLKVENLVIPSVPEVVPMWKEKYSFSPINNSLIKDLISTNTLMFPTAVRLQKSLAPQATDSADAVENKPNGVNDNTKIPLPDLNLEPSEEDVN</sequence>
<protein>
    <submittedName>
        <fullName evidence="1">Uncharacterized protein</fullName>
    </submittedName>
</protein>
<accession>A0ACC0ZEG8</accession>
<organism evidence="1 2">
    <name type="scientific">Pistacia integerrima</name>
    <dbReference type="NCBI Taxonomy" id="434235"/>
    <lineage>
        <taxon>Eukaryota</taxon>
        <taxon>Viridiplantae</taxon>
        <taxon>Streptophyta</taxon>
        <taxon>Embryophyta</taxon>
        <taxon>Tracheophyta</taxon>
        <taxon>Spermatophyta</taxon>
        <taxon>Magnoliopsida</taxon>
        <taxon>eudicotyledons</taxon>
        <taxon>Gunneridae</taxon>
        <taxon>Pentapetalae</taxon>
        <taxon>rosids</taxon>
        <taxon>malvids</taxon>
        <taxon>Sapindales</taxon>
        <taxon>Anacardiaceae</taxon>
        <taxon>Pistacia</taxon>
    </lineage>
</organism>
<gene>
    <name evidence="1" type="ORF">Pint_15796</name>
</gene>
<evidence type="ECO:0000313" key="2">
    <source>
        <dbReference type="Proteomes" id="UP001163603"/>
    </source>
</evidence>
<comment type="caution">
    <text evidence="1">The sequence shown here is derived from an EMBL/GenBank/DDBJ whole genome shotgun (WGS) entry which is preliminary data.</text>
</comment>
<reference evidence="2" key="1">
    <citation type="journal article" date="2023" name="G3 (Bethesda)">
        <title>Genome assembly and association tests identify interacting loci associated with vigor, precocity, and sex in interspecific pistachio rootstocks.</title>
        <authorList>
            <person name="Palmer W."/>
            <person name="Jacygrad E."/>
            <person name="Sagayaradj S."/>
            <person name="Cavanaugh K."/>
            <person name="Han R."/>
            <person name="Bertier L."/>
            <person name="Beede B."/>
            <person name="Kafkas S."/>
            <person name="Golino D."/>
            <person name="Preece J."/>
            <person name="Michelmore R."/>
        </authorList>
    </citation>
    <scope>NUCLEOTIDE SEQUENCE [LARGE SCALE GENOMIC DNA]</scope>
</reference>
<keyword evidence="2" id="KW-1185">Reference proteome</keyword>
<proteinExistence type="predicted"/>
<name>A0ACC0ZEG8_9ROSI</name>